<dbReference type="EMBL" id="AP011116">
    <property type="protein sequence ID" value="BAH55623.1"/>
    <property type="molecule type" value="Genomic_DNA"/>
</dbReference>
<dbReference type="OrthoDB" id="2867208at2"/>
<evidence type="ECO:0000313" key="3">
    <source>
        <dbReference type="EMBL" id="BAH55623.1"/>
    </source>
</evidence>
<keyword evidence="1" id="KW-0732">Signal</keyword>
<dbReference type="KEGG" id="rop:ROP_pROB01-01240"/>
<dbReference type="AlphaFoldDB" id="C1BC41"/>
<evidence type="ECO:0000259" key="2">
    <source>
        <dbReference type="Pfam" id="PF18197"/>
    </source>
</evidence>
<gene>
    <name evidence="3" type="ordered locus">ROP_pROB01-01240</name>
</gene>
<feature type="chain" id="PRO_5002907234" description="TTHB210-like domain-containing protein" evidence="1">
    <location>
        <begin position="28"/>
        <end position="266"/>
    </location>
</feature>
<evidence type="ECO:0000313" key="4">
    <source>
        <dbReference type="Proteomes" id="UP000002212"/>
    </source>
</evidence>
<dbReference type="CDD" id="cd11669">
    <property type="entry name" value="TTHB210-like"/>
    <property type="match status" value="1"/>
</dbReference>
<reference evidence="3 4" key="1">
    <citation type="submission" date="2009-03" db="EMBL/GenBank/DDBJ databases">
        <title>Comparison of the complete genome sequences of Rhodococcus erythropolis PR4 and Rhodococcus opacus B4.</title>
        <authorList>
            <person name="Takarada H."/>
            <person name="Sekine M."/>
            <person name="Hosoyama A."/>
            <person name="Yamada R."/>
            <person name="Fujisawa T."/>
            <person name="Omata S."/>
            <person name="Shimizu A."/>
            <person name="Tsukatani N."/>
            <person name="Tanikawa S."/>
            <person name="Fujita N."/>
            <person name="Harayama S."/>
        </authorList>
    </citation>
    <scope>NUCLEOTIDE SEQUENCE [LARGE SCALE GENOMIC DNA]</scope>
    <source>
        <strain evidence="3 4">B4</strain>
        <plasmid evidence="3 4">pROB01</plasmid>
    </source>
</reference>
<dbReference type="Proteomes" id="UP000002212">
    <property type="component" value="Plasmid pROB01"/>
</dbReference>
<protein>
    <recommendedName>
        <fullName evidence="2">TTHB210-like domain-containing protein</fullName>
    </recommendedName>
</protein>
<keyword evidence="3" id="KW-0614">Plasmid</keyword>
<organism evidence="3 4">
    <name type="scientific">Rhodococcus opacus (strain B4)</name>
    <dbReference type="NCBI Taxonomy" id="632772"/>
    <lineage>
        <taxon>Bacteria</taxon>
        <taxon>Bacillati</taxon>
        <taxon>Actinomycetota</taxon>
        <taxon>Actinomycetes</taxon>
        <taxon>Mycobacteriales</taxon>
        <taxon>Nocardiaceae</taxon>
        <taxon>Rhodococcus</taxon>
    </lineage>
</organism>
<dbReference type="PATRIC" id="fig|632772.20.peg.7838"/>
<dbReference type="InterPro" id="IPR033786">
    <property type="entry name" value="TTHB210-like"/>
</dbReference>
<name>C1BC41_RHOOB</name>
<sequence length="266" mass="29403">MRHHRMHRLLGLLLAACVTVAGCGAAAAGPEEIRTYFGSSQSVGHGTVRIYTTVDTRGEPTAVGLRMSAAALEGLPDTSAMFMLGLPEQASATVFDHVMLNWNPHGHEPEILFGKPHFDMHFYMTDMSSTMGIDPAAPEYAARAAHLPDGKYIPRDYITPPGPLASELAVPLMGVHWMDATAGMIPGIYDFTQTFINGSWDGNYTFMEPMMTHAWLLTRPTIQEPVKQPQAYQHTAYYPTTYSVRFDNTTGEYDIALGEMMLRQRS</sequence>
<dbReference type="HOGENOM" id="CLU_070317_0_0_11"/>
<dbReference type="PROSITE" id="PS51257">
    <property type="entry name" value="PROKAR_LIPOPROTEIN"/>
    <property type="match status" value="1"/>
</dbReference>
<evidence type="ECO:0000256" key="1">
    <source>
        <dbReference type="SAM" id="SignalP"/>
    </source>
</evidence>
<proteinExistence type="predicted"/>
<feature type="domain" description="TTHB210-like" evidence="2">
    <location>
        <begin position="55"/>
        <end position="102"/>
    </location>
</feature>
<dbReference type="Pfam" id="PF18197">
    <property type="entry name" value="TTHB210-like"/>
    <property type="match status" value="1"/>
</dbReference>
<dbReference type="RefSeq" id="WP_007300067.1">
    <property type="nucleotide sequence ID" value="NC_012520.1"/>
</dbReference>
<geneLocation type="plasmid" evidence="3 4">
    <name>pROB01</name>
</geneLocation>
<accession>C1BC41</accession>
<dbReference type="InterPro" id="IPR040832">
    <property type="entry name" value="TTHB210-like_dom"/>
</dbReference>
<feature type="signal peptide" evidence="1">
    <location>
        <begin position="1"/>
        <end position="27"/>
    </location>
</feature>